<evidence type="ECO:0000313" key="3">
    <source>
        <dbReference type="Proteomes" id="UP000054047"/>
    </source>
</evidence>
<proteinExistence type="predicted"/>
<gene>
    <name evidence="2" type="ORF">ANCDUO_17050</name>
</gene>
<evidence type="ECO:0000313" key="2">
    <source>
        <dbReference type="EMBL" id="KIH52840.1"/>
    </source>
</evidence>
<keyword evidence="1" id="KW-0175">Coiled coil</keyword>
<dbReference type="AlphaFoldDB" id="A0A0C2FW83"/>
<keyword evidence="3" id="KW-1185">Reference proteome</keyword>
<protein>
    <submittedName>
        <fullName evidence="2">Uncharacterized protein</fullName>
    </submittedName>
</protein>
<dbReference type="Proteomes" id="UP000054047">
    <property type="component" value="Unassembled WGS sequence"/>
</dbReference>
<accession>A0A0C2FW83</accession>
<feature type="coiled-coil region" evidence="1">
    <location>
        <begin position="2"/>
        <end position="36"/>
    </location>
</feature>
<name>A0A0C2FW83_9BILA</name>
<sequence>MIARSEAQRERVRLQLEEANEKLARQSEILEELRTCLGQREKLHHDDLERHKNHNDQGNWLEFLGDLEELLLDEVLRKLWV</sequence>
<dbReference type="EMBL" id="KN742682">
    <property type="protein sequence ID" value="KIH52840.1"/>
    <property type="molecule type" value="Genomic_DNA"/>
</dbReference>
<reference evidence="2 3" key="1">
    <citation type="submission" date="2013-12" db="EMBL/GenBank/DDBJ databases">
        <title>Draft genome of the parsitic nematode Ancylostoma duodenale.</title>
        <authorList>
            <person name="Mitreva M."/>
        </authorList>
    </citation>
    <scope>NUCLEOTIDE SEQUENCE [LARGE SCALE GENOMIC DNA]</scope>
    <source>
        <strain evidence="2 3">Zhejiang</strain>
    </source>
</reference>
<organism evidence="2 3">
    <name type="scientific">Ancylostoma duodenale</name>
    <dbReference type="NCBI Taxonomy" id="51022"/>
    <lineage>
        <taxon>Eukaryota</taxon>
        <taxon>Metazoa</taxon>
        <taxon>Ecdysozoa</taxon>
        <taxon>Nematoda</taxon>
        <taxon>Chromadorea</taxon>
        <taxon>Rhabditida</taxon>
        <taxon>Rhabditina</taxon>
        <taxon>Rhabditomorpha</taxon>
        <taxon>Strongyloidea</taxon>
        <taxon>Ancylostomatidae</taxon>
        <taxon>Ancylostomatinae</taxon>
        <taxon>Ancylostoma</taxon>
    </lineage>
</organism>
<evidence type="ECO:0000256" key="1">
    <source>
        <dbReference type="SAM" id="Coils"/>
    </source>
</evidence>